<protein>
    <recommendedName>
        <fullName evidence="4">Dynamin-type G domain-containing protein</fullName>
    </recommendedName>
</protein>
<dbReference type="InterPro" id="IPR027417">
    <property type="entry name" value="P-loop_NTPase"/>
</dbReference>
<feature type="non-terminal residue" evidence="5">
    <location>
        <position position="1"/>
    </location>
</feature>
<dbReference type="Pfam" id="PF00350">
    <property type="entry name" value="Dynamin_N"/>
    <property type="match status" value="1"/>
</dbReference>
<evidence type="ECO:0000256" key="3">
    <source>
        <dbReference type="RuleBase" id="RU003932"/>
    </source>
</evidence>
<dbReference type="PROSITE" id="PS51718">
    <property type="entry name" value="G_DYNAMIN_2"/>
    <property type="match status" value="1"/>
</dbReference>
<sequence length="431" mass="48059">IIKKMIDLRNILKALGQDNMITLPSIVVVGSQSSGKSSVLESIVGHEFLPKGSNMVTRRPLELTLVNCETEEDYAEFPNLGLGKIYDFKKVQKTLTDLNNAVPEKECISNSPIELYVYSKNVPDLSLVDLPGYIQITSKDQPEKLREKIIDLCDNYIKDKNIILAVSAADVDLANSEALKRSRAADPLGTRTIGVITKMDLVDPQSGYQILNNKSYPLPMGYIGVVCKPGTSASFETNYFKQNKVYADDSSVSVSSLRKKLIKTLEASMKDSLSSVNEAVLSELSDVKYQFKVLFNDREISPEGYVSTILAQFKSNLTSVASQFSKSSIRKMIRDRLERSLIEIIAQNYWFNPSIKALDKESASDPYWIRQVQIGSSSLAKSGIGKNCTIDLVNEMESQFSSLVNKEPFVHHSSTLSQMVQLVQKKLRNKL</sequence>
<proteinExistence type="inferred from homology"/>
<dbReference type="PROSITE" id="PS00410">
    <property type="entry name" value="G_DYNAMIN_1"/>
    <property type="match status" value="1"/>
</dbReference>
<keyword evidence="2 3" id="KW-0342">GTP-binding</keyword>
<dbReference type="CDD" id="cd08771">
    <property type="entry name" value="DLP_1"/>
    <property type="match status" value="1"/>
</dbReference>
<name>A0A4P9YB51_ROZAC</name>
<gene>
    <name evidence="5" type="ORF">ROZALSC1DRAFT_8376</name>
</gene>
<dbReference type="Gene3D" id="3.40.50.300">
    <property type="entry name" value="P-loop containing nucleotide triphosphate hydrolases"/>
    <property type="match status" value="1"/>
</dbReference>
<evidence type="ECO:0000313" key="5">
    <source>
        <dbReference type="EMBL" id="RKP16523.1"/>
    </source>
</evidence>
<dbReference type="GO" id="GO:0003924">
    <property type="term" value="F:GTPase activity"/>
    <property type="evidence" value="ECO:0007669"/>
    <property type="project" value="InterPro"/>
</dbReference>
<dbReference type="InterPro" id="IPR022812">
    <property type="entry name" value="Dynamin"/>
</dbReference>
<dbReference type="SMART" id="SM00053">
    <property type="entry name" value="DYNc"/>
    <property type="match status" value="1"/>
</dbReference>
<dbReference type="InterPro" id="IPR000375">
    <property type="entry name" value="Dynamin_stalk"/>
</dbReference>
<comment type="similarity">
    <text evidence="3">Belongs to the TRAFAC class dynamin-like GTPase superfamily. Dynamin/Fzo/YdjA family.</text>
</comment>
<dbReference type="InterPro" id="IPR001401">
    <property type="entry name" value="Dynamin_GTPase"/>
</dbReference>
<dbReference type="GO" id="GO:0005874">
    <property type="term" value="C:microtubule"/>
    <property type="evidence" value="ECO:0007669"/>
    <property type="project" value="TreeGrafter"/>
</dbReference>
<dbReference type="InterPro" id="IPR019762">
    <property type="entry name" value="Dynamin_GTPase_CS"/>
</dbReference>
<dbReference type="InterPro" id="IPR045063">
    <property type="entry name" value="Dynamin_N"/>
</dbReference>
<dbReference type="Pfam" id="PF01031">
    <property type="entry name" value="Dynamin_M"/>
    <property type="match status" value="1"/>
</dbReference>
<dbReference type="AlphaFoldDB" id="A0A4P9YB51"/>
<evidence type="ECO:0000259" key="4">
    <source>
        <dbReference type="PROSITE" id="PS51718"/>
    </source>
</evidence>
<dbReference type="EMBL" id="ML006455">
    <property type="protein sequence ID" value="RKP16523.1"/>
    <property type="molecule type" value="Genomic_DNA"/>
</dbReference>
<dbReference type="InterPro" id="IPR030381">
    <property type="entry name" value="G_DYNAMIN_dom"/>
</dbReference>
<feature type="non-terminal residue" evidence="5">
    <location>
        <position position="431"/>
    </location>
</feature>
<keyword evidence="1 3" id="KW-0547">Nucleotide-binding</keyword>
<evidence type="ECO:0000256" key="1">
    <source>
        <dbReference type="ARBA" id="ARBA00022741"/>
    </source>
</evidence>
<dbReference type="GO" id="GO:0005886">
    <property type="term" value="C:plasma membrane"/>
    <property type="evidence" value="ECO:0007669"/>
    <property type="project" value="TreeGrafter"/>
</dbReference>
<accession>A0A4P9YB51</accession>
<dbReference type="PANTHER" id="PTHR11566:SF212">
    <property type="entry name" value="DYNAMIN"/>
    <property type="match status" value="1"/>
</dbReference>
<organism evidence="5 6">
    <name type="scientific">Rozella allomycis (strain CSF55)</name>
    <dbReference type="NCBI Taxonomy" id="988480"/>
    <lineage>
        <taxon>Eukaryota</taxon>
        <taxon>Fungi</taxon>
        <taxon>Fungi incertae sedis</taxon>
        <taxon>Cryptomycota</taxon>
        <taxon>Cryptomycota incertae sedis</taxon>
        <taxon>Rozella</taxon>
    </lineage>
</organism>
<feature type="domain" description="Dynamin-type G" evidence="4">
    <location>
        <begin position="20"/>
        <end position="274"/>
    </location>
</feature>
<reference evidence="6" key="1">
    <citation type="journal article" date="2018" name="Nat. Microbiol.">
        <title>Leveraging single-cell genomics to expand the fungal tree of life.</title>
        <authorList>
            <person name="Ahrendt S.R."/>
            <person name="Quandt C.A."/>
            <person name="Ciobanu D."/>
            <person name="Clum A."/>
            <person name="Salamov A."/>
            <person name="Andreopoulos B."/>
            <person name="Cheng J.F."/>
            <person name="Woyke T."/>
            <person name="Pelin A."/>
            <person name="Henrissat B."/>
            <person name="Reynolds N.K."/>
            <person name="Benny G.L."/>
            <person name="Smith M.E."/>
            <person name="James T.Y."/>
            <person name="Grigoriev I.V."/>
        </authorList>
    </citation>
    <scope>NUCLEOTIDE SEQUENCE [LARGE SCALE GENOMIC DNA]</scope>
    <source>
        <strain evidence="6">CSF55</strain>
    </source>
</reference>
<dbReference type="GO" id="GO:0031623">
    <property type="term" value="P:receptor internalization"/>
    <property type="evidence" value="ECO:0007669"/>
    <property type="project" value="TreeGrafter"/>
</dbReference>
<dbReference type="GO" id="GO:0005737">
    <property type="term" value="C:cytoplasm"/>
    <property type="evidence" value="ECO:0007669"/>
    <property type="project" value="TreeGrafter"/>
</dbReference>
<dbReference type="SUPFAM" id="SSF52540">
    <property type="entry name" value="P-loop containing nucleoside triphosphate hydrolases"/>
    <property type="match status" value="1"/>
</dbReference>
<evidence type="ECO:0000313" key="6">
    <source>
        <dbReference type="Proteomes" id="UP000281549"/>
    </source>
</evidence>
<dbReference type="GO" id="GO:0005525">
    <property type="term" value="F:GTP binding"/>
    <property type="evidence" value="ECO:0007669"/>
    <property type="project" value="UniProtKB-KW"/>
</dbReference>
<dbReference type="GO" id="GO:0008017">
    <property type="term" value="F:microtubule binding"/>
    <property type="evidence" value="ECO:0007669"/>
    <property type="project" value="TreeGrafter"/>
</dbReference>
<dbReference type="Proteomes" id="UP000281549">
    <property type="component" value="Unassembled WGS sequence"/>
</dbReference>
<evidence type="ECO:0000256" key="2">
    <source>
        <dbReference type="ARBA" id="ARBA00023134"/>
    </source>
</evidence>
<dbReference type="PANTHER" id="PTHR11566">
    <property type="entry name" value="DYNAMIN"/>
    <property type="match status" value="1"/>
</dbReference>
<dbReference type="PRINTS" id="PR00195">
    <property type="entry name" value="DYNAMIN"/>
</dbReference>